<evidence type="ECO:0000313" key="4">
    <source>
        <dbReference type="EMBL" id="MBU2667261.1"/>
    </source>
</evidence>
<evidence type="ECO:0008006" key="6">
    <source>
        <dbReference type="Google" id="ProtNLM"/>
    </source>
</evidence>
<keyword evidence="1" id="KW-0436">Ligase</keyword>
<keyword evidence="3" id="KW-0067">ATP-binding</keyword>
<dbReference type="Gene3D" id="1.20.120.1910">
    <property type="entry name" value="Cysteine-tRNA ligase, C-terminal anti-codon recognition domain"/>
    <property type="match status" value="1"/>
</dbReference>
<accession>A0ABS5YV97</accession>
<evidence type="ECO:0000313" key="5">
    <source>
        <dbReference type="Proteomes" id="UP001519654"/>
    </source>
</evidence>
<comment type="caution">
    <text evidence="4">The sequence shown here is derived from an EMBL/GenBank/DDBJ whole genome shotgun (WGS) entry which is preliminary data.</text>
</comment>
<evidence type="ECO:0000256" key="3">
    <source>
        <dbReference type="ARBA" id="ARBA00022840"/>
    </source>
</evidence>
<reference evidence="4 5" key="1">
    <citation type="submission" date="2021-06" db="EMBL/GenBank/DDBJ databases">
        <title>Actinoplanes lichenicola sp. nov., and Actinoplanes ovalisporus sp. nov., isolated from lichen in Thailand.</title>
        <authorList>
            <person name="Saeng-In P."/>
            <person name="Kanchanasin P."/>
            <person name="Yuki M."/>
            <person name="Kudo T."/>
            <person name="Ohkuma M."/>
            <person name="Phongsopitanun W."/>
            <person name="Tanasupawat S."/>
        </authorList>
    </citation>
    <scope>NUCLEOTIDE SEQUENCE [LARGE SCALE GENOMIC DNA]</scope>
    <source>
        <strain evidence="4 5">NBRC 110975</strain>
    </source>
</reference>
<dbReference type="SUPFAM" id="SSF47323">
    <property type="entry name" value="Anticodon-binding domain of a subclass of class I aminoacyl-tRNA synthetases"/>
    <property type="match status" value="1"/>
</dbReference>
<evidence type="ECO:0000256" key="2">
    <source>
        <dbReference type="ARBA" id="ARBA00022741"/>
    </source>
</evidence>
<gene>
    <name evidence="4" type="ORF">KOI35_27500</name>
</gene>
<dbReference type="EMBL" id="JAHKKG010000008">
    <property type="protein sequence ID" value="MBU2667261.1"/>
    <property type="molecule type" value="Genomic_DNA"/>
</dbReference>
<name>A0ABS5YV97_9ACTN</name>
<protein>
    <recommendedName>
        <fullName evidence="6">Cysteinyl-tRNA synthetase</fullName>
    </recommendedName>
</protein>
<dbReference type="RefSeq" id="WP_215791509.1">
    <property type="nucleotide sequence ID" value="NZ_JAHKKG010000008.1"/>
</dbReference>
<keyword evidence="2" id="KW-0547">Nucleotide-binding</keyword>
<sequence length="423" mass="45104">MADRDAVLAIMGSGETSPTMVTIHRAVADHLDGRRSSAVLLETPYGFQSNVADISATACGYFARSVGLPVVTAPGLRGGKHEDADRGLLLVRGADWLFSGPGSPSYALRHWRDAAVGQALHDRLRTRAGLTVFASAAAATLGRFTVPVYEIYKVGTDPHWLPGLDVLSHLGLEVALVPHYDNKEGGTHDTRYCYLGEQRLRTMEEQLPDDVAVLGVDEHTAVVLDLADEKATVRGRGTMTVRHHATSVTFPAGTVLSLSDLRDLCRRKPVHARTAPPVAADHTGETTAATLEQVSTECERLFETAYAGHDAAAMAGAALTLEATIREWAADTEEDVGVDQARAVLRTMIVRLGEAAVTGVADPATTHRPLVEPLLALRTRLRAAGDYATADALRDALAAADIQIFDTPDGTRWSAPTNAARAG</sequence>
<dbReference type="InterPro" id="IPR029062">
    <property type="entry name" value="Class_I_gatase-like"/>
</dbReference>
<dbReference type="Gene3D" id="3.40.50.880">
    <property type="match status" value="1"/>
</dbReference>
<keyword evidence="5" id="KW-1185">Reference proteome</keyword>
<organism evidence="4 5">
    <name type="scientific">Paractinoplanes bogorensis</name>
    <dbReference type="NCBI Taxonomy" id="1610840"/>
    <lineage>
        <taxon>Bacteria</taxon>
        <taxon>Bacillati</taxon>
        <taxon>Actinomycetota</taxon>
        <taxon>Actinomycetes</taxon>
        <taxon>Micromonosporales</taxon>
        <taxon>Micromonosporaceae</taxon>
        <taxon>Paractinoplanes</taxon>
    </lineage>
</organism>
<dbReference type="Proteomes" id="UP001519654">
    <property type="component" value="Unassembled WGS sequence"/>
</dbReference>
<evidence type="ECO:0000256" key="1">
    <source>
        <dbReference type="ARBA" id="ARBA00022598"/>
    </source>
</evidence>
<dbReference type="InterPro" id="IPR009080">
    <property type="entry name" value="tRNAsynth_Ia_anticodon-bd"/>
</dbReference>
<proteinExistence type="predicted"/>